<keyword evidence="6" id="KW-0732">Signal</keyword>
<evidence type="ECO:0000256" key="2">
    <source>
        <dbReference type="ARBA" id="ARBA00012438"/>
    </source>
</evidence>
<dbReference type="RefSeq" id="WP_090700314.1">
    <property type="nucleotide sequence ID" value="NZ_FNHH01000004.1"/>
</dbReference>
<dbReference type="SUPFAM" id="SSF55874">
    <property type="entry name" value="ATPase domain of HSP90 chaperone/DNA topoisomerase II/histidine kinase"/>
    <property type="match status" value="1"/>
</dbReference>
<dbReference type="CDD" id="cd16922">
    <property type="entry name" value="HATPase_EvgS-ArcB-TorS-like"/>
    <property type="match status" value="1"/>
</dbReference>
<dbReference type="SUPFAM" id="SSF52172">
    <property type="entry name" value="CheY-like"/>
    <property type="match status" value="1"/>
</dbReference>
<feature type="signal peptide" evidence="6">
    <location>
        <begin position="1"/>
        <end position="24"/>
    </location>
</feature>
<comment type="catalytic activity">
    <reaction evidence="1">
        <text>ATP + protein L-histidine = ADP + protein N-phospho-L-histidine.</text>
        <dbReference type="EC" id="2.7.13.3"/>
    </reaction>
</comment>
<evidence type="ECO:0000256" key="3">
    <source>
        <dbReference type="ARBA" id="ARBA00022553"/>
    </source>
</evidence>
<dbReference type="InterPro" id="IPR003594">
    <property type="entry name" value="HATPase_dom"/>
</dbReference>
<dbReference type="CDD" id="cd17546">
    <property type="entry name" value="REC_hyHK_CKI1_RcsC-like"/>
    <property type="match status" value="1"/>
</dbReference>
<feature type="transmembrane region" description="Helical" evidence="5">
    <location>
        <begin position="298"/>
        <end position="317"/>
    </location>
</feature>
<sequence length="790" mass="89821">MKYHKYIFALLLLIFCINSFGSHKAYVSGPNAKNGILDLRNSSLNTKIPLNGEWFFYWNQLISPGTENFKKGTIVDFPFLWTNYEKNGQKLPSFGYATYKLNVLLPKSNTPVRIGIPDMYSAYRLYINGIQVAFNGNVSTTKENFEPYWQYQTVDINPGTDTLKMVLQISNFVHSRGGISKPMYIGFKSVIEQYRVRAISIDLFLTGCLFMGGLFFLGLYLLGNKDKATLLFSLFCIVYSYRIMGIEDYILHTIFPGMDWYITIRIEYLTLFVGVGIFALYTRYLYIEDAYFKITRFISSMCFIFSILTLVLPPLYFSQLINPFLIVMIVCIIYTPFIYLIAYKNKRPGSFYALLSAVMLMAIFTIALLNYWHLTGPLDTIIFILYICFFFLQSLILSHRVSFTLKKARQEAELGLIAKSEFLSTMSHEIRTPLNSVIGMSHLLLKKSPRPDQIEKLDVMLFSANNLLAIVNDILDYNKIEAGKVSFEHIEMDILLISKNIMNGLKGSAGDKGIEIKLSLDKTIKNKLLGDPTRITQVLSNLIHNGIKFTKEGSVELILFAKEQTEKTITIEFRVKDTGIGISAEKQKLIFERFTQADSSTSRNFGGTGLGLAISKKILELQNSSLNVESIEGQGSDFYFIQTFEKCLQSTKIESASITISSEEDQPLSGIKILLVEDNPMNVMVAQKFLERWGAKTDIAINGLEALEMVDPKKHSLVLIDLHMPVMDGYEASKKMREIGIKLPIIALTANLPKEVEDKVMKCGIDDIVVKPFLPDELYRKVLHYVFKKQ</sequence>
<dbReference type="EC" id="2.7.13.3" evidence="2"/>
<keyword evidence="5" id="KW-0472">Membrane</keyword>
<organism evidence="9 10">
    <name type="scientific">Daejeonella rubra</name>
    <dbReference type="NCBI Taxonomy" id="990371"/>
    <lineage>
        <taxon>Bacteria</taxon>
        <taxon>Pseudomonadati</taxon>
        <taxon>Bacteroidota</taxon>
        <taxon>Sphingobacteriia</taxon>
        <taxon>Sphingobacteriales</taxon>
        <taxon>Sphingobacteriaceae</taxon>
        <taxon>Daejeonella</taxon>
    </lineage>
</organism>
<protein>
    <recommendedName>
        <fullName evidence="2">histidine kinase</fullName>
        <ecNumber evidence="2">2.7.13.3</ecNumber>
    </recommendedName>
</protein>
<feature type="transmembrane region" description="Helical" evidence="5">
    <location>
        <begin position="229"/>
        <end position="246"/>
    </location>
</feature>
<evidence type="ECO:0000256" key="5">
    <source>
        <dbReference type="SAM" id="Phobius"/>
    </source>
</evidence>
<dbReference type="InterPro" id="IPR001789">
    <property type="entry name" value="Sig_transdc_resp-reg_receiver"/>
</dbReference>
<keyword evidence="9" id="KW-0418">Kinase</keyword>
<feature type="transmembrane region" description="Helical" evidence="5">
    <location>
        <begin position="203"/>
        <end position="222"/>
    </location>
</feature>
<dbReference type="SUPFAM" id="SSF47384">
    <property type="entry name" value="Homodimeric domain of signal transducing histidine kinase"/>
    <property type="match status" value="1"/>
</dbReference>
<dbReference type="AlphaFoldDB" id="A0A1G9P662"/>
<dbReference type="SMART" id="SM00388">
    <property type="entry name" value="HisKA"/>
    <property type="match status" value="1"/>
</dbReference>
<dbReference type="CDD" id="cd00082">
    <property type="entry name" value="HisKA"/>
    <property type="match status" value="1"/>
</dbReference>
<dbReference type="SUPFAM" id="SSF49785">
    <property type="entry name" value="Galactose-binding domain-like"/>
    <property type="match status" value="1"/>
</dbReference>
<evidence type="ECO:0000256" key="4">
    <source>
        <dbReference type="PROSITE-ProRule" id="PRU00169"/>
    </source>
</evidence>
<dbReference type="Gene3D" id="3.30.565.10">
    <property type="entry name" value="Histidine kinase-like ATPase, C-terminal domain"/>
    <property type="match status" value="1"/>
</dbReference>
<name>A0A1G9P662_9SPHI</name>
<dbReference type="Pfam" id="PF07695">
    <property type="entry name" value="7TMR-DISM_7TM"/>
    <property type="match status" value="1"/>
</dbReference>
<feature type="chain" id="PRO_5011638383" description="histidine kinase" evidence="6">
    <location>
        <begin position="25"/>
        <end position="790"/>
    </location>
</feature>
<keyword evidence="10" id="KW-1185">Reference proteome</keyword>
<gene>
    <name evidence="9" type="ORF">SAMN05421813_1047</name>
</gene>
<dbReference type="SMART" id="SM00387">
    <property type="entry name" value="HATPase_c"/>
    <property type="match status" value="1"/>
</dbReference>
<feature type="transmembrane region" description="Helical" evidence="5">
    <location>
        <begin position="266"/>
        <end position="286"/>
    </location>
</feature>
<dbReference type="Gene3D" id="1.10.287.130">
    <property type="match status" value="1"/>
</dbReference>
<feature type="domain" description="Histidine kinase" evidence="7">
    <location>
        <begin position="425"/>
        <end position="646"/>
    </location>
</feature>
<feature type="transmembrane region" description="Helical" evidence="5">
    <location>
        <begin position="323"/>
        <end position="342"/>
    </location>
</feature>
<feature type="transmembrane region" description="Helical" evidence="5">
    <location>
        <begin position="351"/>
        <end position="374"/>
    </location>
</feature>
<dbReference type="STRING" id="990371.SAMN05421813_1047"/>
<dbReference type="PANTHER" id="PTHR45339">
    <property type="entry name" value="HYBRID SIGNAL TRANSDUCTION HISTIDINE KINASE J"/>
    <property type="match status" value="1"/>
</dbReference>
<dbReference type="Pfam" id="PF00512">
    <property type="entry name" value="HisKA"/>
    <property type="match status" value="1"/>
</dbReference>
<evidence type="ECO:0000259" key="8">
    <source>
        <dbReference type="PROSITE" id="PS50110"/>
    </source>
</evidence>
<dbReference type="InterPro" id="IPR005467">
    <property type="entry name" value="His_kinase_dom"/>
</dbReference>
<evidence type="ECO:0000259" key="7">
    <source>
        <dbReference type="PROSITE" id="PS50109"/>
    </source>
</evidence>
<dbReference type="InterPro" id="IPR036097">
    <property type="entry name" value="HisK_dim/P_sf"/>
</dbReference>
<dbReference type="PROSITE" id="PS50110">
    <property type="entry name" value="RESPONSE_REGULATORY"/>
    <property type="match status" value="1"/>
</dbReference>
<dbReference type="Proteomes" id="UP000199226">
    <property type="component" value="Unassembled WGS sequence"/>
</dbReference>
<feature type="transmembrane region" description="Helical" evidence="5">
    <location>
        <begin position="380"/>
        <end position="397"/>
    </location>
</feature>
<feature type="modified residue" description="4-aspartylphosphate" evidence="4">
    <location>
        <position position="721"/>
    </location>
</feature>
<dbReference type="OrthoDB" id="9811889at2"/>
<dbReference type="InterPro" id="IPR036890">
    <property type="entry name" value="HATPase_C_sf"/>
</dbReference>
<dbReference type="InterPro" id="IPR011006">
    <property type="entry name" value="CheY-like_superfamily"/>
</dbReference>
<accession>A0A1G9P662</accession>
<dbReference type="Gene3D" id="2.60.120.260">
    <property type="entry name" value="Galactose-binding domain-like"/>
    <property type="match status" value="1"/>
</dbReference>
<dbReference type="PROSITE" id="PS50109">
    <property type="entry name" value="HIS_KIN"/>
    <property type="match status" value="1"/>
</dbReference>
<dbReference type="Pfam" id="PF02518">
    <property type="entry name" value="HATPase_c"/>
    <property type="match status" value="1"/>
</dbReference>
<dbReference type="InterPro" id="IPR004358">
    <property type="entry name" value="Sig_transdc_His_kin-like_C"/>
</dbReference>
<dbReference type="GO" id="GO:0000155">
    <property type="term" value="F:phosphorelay sensor kinase activity"/>
    <property type="evidence" value="ECO:0007669"/>
    <property type="project" value="InterPro"/>
</dbReference>
<proteinExistence type="predicted"/>
<dbReference type="InterPro" id="IPR008979">
    <property type="entry name" value="Galactose-bd-like_sf"/>
</dbReference>
<feature type="domain" description="Response regulatory" evidence="8">
    <location>
        <begin position="672"/>
        <end position="786"/>
    </location>
</feature>
<keyword evidence="3 4" id="KW-0597">Phosphoprotein</keyword>
<evidence type="ECO:0000256" key="6">
    <source>
        <dbReference type="SAM" id="SignalP"/>
    </source>
</evidence>
<dbReference type="FunFam" id="3.30.565.10:FF:000010">
    <property type="entry name" value="Sensor histidine kinase RcsC"/>
    <property type="match status" value="1"/>
</dbReference>
<evidence type="ECO:0000256" key="1">
    <source>
        <dbReference type="ARBA" id="ARBA00000085"/>
    </source>
</evidence>
<dbReference type="PRINTS" id="PR00344">
    <property type="entry name" value="BCTRLSENSOR"/>
</dbReference>
<dbReference type="Pfam" id="PF00072">
    <property type="entry name" value="Response_reg"/>
    <property type="match status" value="1"/>
</dbReference>
<dbReference type="SMART" id="SM00448">
    <property type="entry name" value="REC"/>
    <property type="match status" value="1"/>
</dbReference>
<reference evidence="10" key="1">
    <citation type="submission" date="2016-10" db="EMBL/GenBank/DDBJ databases">
        <authorList>
            <person name="Varghese N."/>
            <person name="Submissions S."/>
        </authorList>
    </citation>
    <scope>NUCLEOTIDE SEQUENCE [LARGE SCALE GENOMIC DNA]</scope>
    <source>
        <strain evidence="10">DSM 24536</strain>
    </source>
</reference>
<dbReference type="InterPro" id="IPR003661">
    <property type="entry name" value="HisK_dim/P_dom"/>
</dbReference>
<dbReference type="EMBL" id="FNHH01000004">
    <property type="protein sequence ID" value="SDL94298.1"/>
    <property type="molecule type" value="Genomic_DNA"/>
</dbReference>
<evidence type="ECO:0000313" key="10">
    <source>
        <dbReference type="Proteomes" id="UP000199226"/>
    </source>
</evidence>
<dbReference type="InterPro" id="IPR011623">
    <property type="entry name" value="7TMR_DISM_rcpt_extracell_dom1"/>
</dbReference>
<dbReference type="PANTHER" id="PTHR45339:SF3">
    <property type="entry name" value="HISTIDINE KINASE"/>
    <property type="match status" value="1"/>
</dbReference>
<keyword evidence="5" id="KW-0812">Transmembrane</keyword>
<evidence type="ECO:0000313" key="9">
    <source>
        <dbReference type="EMBL" id="SDL94298.1"/>
    </source>
</evidence>
<keyword evidence="9" id="KW-0808">Transferase</keyword>
<dbReference type="Gene3D" id="3.40.50.2300">
    <property type="match status" value="1"/>
</dbReference>
<keyword evidence="5" id="KW-1133">Transmembrane helix</keyword>